<accession>A0A923I514</accession>
<dbReference type="GO" id="GO:0043565">
    <property type="term" value="F:sequence-specific DNA binding"/>
    <property type="evidence" value="ECO:0007669"/>
    <property type="project" value="TreeGrafter"/>
</dbReference>
<evidence type="ECO:0000259" key="5">
    <source>
        <dbReference type="PROSITE" id="PS50931"/>
    </source>
</evidence>
<dbReference type="InterPro" id="IPR058163">
    <property type="entry name" value="LysR-type_TF_proteobact-type"/>
</dbReference>
<dbReference type="PROSITE" id="PS50931">
    <property type="entry name" value="HTH_LYSR"/>
    <property type="match status" value="1"/>
</dbReference>
<dbReference type="Pfam" id="PF03466">
    <property type="entry name" value="LysR_substrate"/>
    <property type="match status" value="1"/>
</dbReference>
<evidence type="ECO:0000256" key="2">
    <source>
        <dbReference type="ARBA" id="ARBA00023015"/>
    </source>
</evidence>
<evidence type="ECO:0000256" key="4">
    <source>
        <dbReference type="ARBA" id="ARBA00023163"/>
    </source>
</evidence>
<dbReference type="InterPro" id="IPR036388">
    <property type="entry name" value="WH-like_DNA-bd_sf"/>
</dbReference>
<keyword evidence="2" id="KW-0805">Transcription regulation</keyword>
<proteinExistence type="inferred from homology"/>
<dbReference type="FunFam" id="1.10.10.10:FF:000001">
    <property type="entry name" value="LysR family transcriptional regulator"/>
    <property type="match status" value="1"/>
</dbReference>
<dbReference type="Gene3D" id="3.40.190.290">
    <property type="match status" value="1"/>
</dbReference>
<feature type="domain" description="HTH lysR-type" evidence="5">
    <location>
        <begin position="1"/>
        <end position="61"/>
    </location>
</feature>
<dbReference type="InterPro" id="IPR005119">
    <property type="entry name" value="LysR_subst-bd"/>
</dbReference>
<dbReference type="Pfam" id="PF00126">
    <property type="entry name" value="HTH_1"/>
    <property type="match status" value="1"/>
</dbReference>
<comment type="caution">
    <text evidence="6">The sequence shown here is derived from an EMBL/GenBank/DDBJ whole genome shotgun (WGS) entry which is preliminary data.</text>
</comment>
<dbReference type="EMBL" id="JACOGG010000009">
    <property type="protein sequence ID" value="MBC3935651.1"/>
    <property type="molecule type" value="Genomic_DNA"/>
</dbReference>
<comment type="similarity">
    <text evidence="1">Belongs to the LysR transcriptional regulatory family.</text>
</comment>
<dbReference type="InterPro" id="IPR000847">
    <property type="entry name" value="LysR_HTH_N"/>
</dbReference>
<evidence type="ECO:0000256" key="1">
    <source>
        <dbReference type="ARBA" id="ARBA00009437"/>
    </source>
</evidence>
<evidence type="ECO:0000313" key="6">
    <source>
        <dbReference type="EMBL" id="MBC3935651.1"/>
    </source>
</evidence>
<dbReference type="PANTHER" id="PTHR30537">
    <property type="entry name" value="HTH-TYPE TRANSCRIPTIONAL REGULATOR"/>
    <property type="match status" value="1"/>
</dbReference>
<dbReference type="InterPro" id="IPR036390">
    <property type="entry name" value="WH_DNA-bd_sf"/>
</dbReference>
<gene>
    <name evidence="6" type="ORF">H8K47_09800</name>
</gene>
<organism evidence="6 7">
    <name type="scientific">Undibacterium rugosum</name>
    <dbReference type="NCBI Taxonomy" id="2762291"/>
    <lineage>
        <taxon>Bacteria</taxon>
        <taxon>Pseudomonadati</taxon>
        <taxon>Pseudomonadota</taxon>
        <taxon>Betaproteobacteria</taxon>
        <taxon>Burkholderiales</taxon>
        <taxon>Oxalobacteraceae</taxon>
        <taxon>Undibacterium</taxon>
    </lineage>
</organism>
<reference evidence="6" key="1">
    <citation type="submission" date="2020-08" db="EMBL/GenBank/DDBJ databases">
        <title>Novel species isolated from subtropical streams in China.</title>
        <authorList>
            <person name="Lu H."/>
        </authorList>
    </citation>
    <scope>NUCLEOTIDE SEQUENCE</scope>
    <source>
        <strain evidence="6">CY7W</strain>
    </source>
</reference>
<dbReference type="AlphaFoldDB" id="A0A923I514"/>
<keyword evidence="3" id="KW-0238">DNA-binding</keyword>
<dbReference type="PANTHER" id="PTHR30537:SF30">
    <property type="entry name" value="TRANSCRIPTIONAL REGULATOR-RELATED"/>
    <property type="match status" value="1"/>
</dbReference>
<dbReference type="Proteomes" id="UP000612361">
    <property type="component" value="Unassembled WGS sequence"/>
</dbReference>
<name>A0A923I514_9BURK</name>
<dbReference type="CDD" id="cd08422">
    <property type="entry name" value="PBP2_CrgA_like"/>
    <property type="match status" value="1"/>
</dbReference>
<evidence type="ECO:0000313" key="7">
    <source>
        <dbReference type="Proteomes" id="UP000612361"/>
    </source>
</evidence>
<dbReference type="SUPFAM" id="SSF46785">
    <property type="entry name" value="Winged helix' DNA-binding domain"/>
    <property type="match status" value="1"/>
</dbReference>
<dbReference type="RefSeq" id="WP_186881227.1">
    <property type="nucleotide sequence ID" value="NZ_JACOGG010000009.1"/>
</dbReference>
<dbReference type="SUPFAM" id="SSF53850">
    <property type="entry name" value="Periplasmic binding protein-like II"/>
    <property type="match status" value="1"/>
</dbReference>
<evidence type="ECO:0000256" key="3">
    <source>
        <dbReference type="ARBA" id="ARBA00023125"/>
    </source>
</evidence>
<protein>
    <submittedName>
        <fullName evidence="6">LysR family transcriptional regulator</fullName>
    </submittedName>
</protein>
<keyword evidence="7" id="KW-1185">Reference proteome</keyword>
<sequence length="307" mass="33907">MQFDQLRRMAIFAQVVRYGSFSAAARAQDLTTSVISAAVTQLEDELGVRLLHRTTRSLSLTEIGQEFYEKCADMLSTAESAQEIIHEHSGEISGRLRIACASDVATRIVLPALGPLASSHKQLMLDIRVSDQVIDLAEHQIDLAIRSGWLRESAQVARKLANLDEILVASPVYLRAAGVPQTPAELMENHKMISLTRLSDPCQLSLQHRHGTQEKIMMSAFAMTDSVTTMVAMCLDAYAIARVPSFTVADEIQQGSLVRLLPEWSLHGGGIFAVTLKRKLQPPKVQAAIVALTRFLENKVWLPPTQR</sequence>
<dbReference type="GO" id="GO:0006351">
    <property type="term" value="P:DNA-templated transcription"/>
    <property type="evidence" value="ECO:0007669"/>
    <property type="project" value="TreeGrafter"/>
</dbReference>
<keyword evidence="4" id="KW-0804">Transcription</keyword>
<dbReference type="GO" id="GO:0003700">
    <property type="term" value="F:DNA-binding transcription factor activity"/>
    <property type="evidence" value="ECO:0007669"/>
    <property type="project" value="InterPro"/>
</dbReference>
<dbReference type="Gene3D" id="1.10.10.10">
    <property type="entry name" value="Winged helix-like DNA-binding domain superfamily/Winged helix DNA-binding domain"/>
    <property type="match status" value="1"/>
</dbReference>